<dbReference type="RefSeq" id="WP_233720459.1">
    <property type="nucleotide sequence ID" value="NZ_JAJUWU010000016.1"/>
</dbReference>
<proteinExistence type="predicted"/>
<name>A0A9X1P573_9HYPH</name>
<evidence type="ECO:0000313" key="6">
    <source>
        <dbReference type="EMBL" id="MCE7029466.1"/>
    </source>
</evidence>
<dbReference type="PANTHER" id="PTHR43060">
    <property type="entry name" value="3-HYDROXYISOBUTYRATE DEHYDROGENASE-LIKE 1, MITOCHONDRIAL-RELATED"/>
    <property type="match status" value="1"/>
</dbReference>
<evidence type="ECO:0000259" key="5">
    <source>
        <dbReference type="Pfam" id="PF14833"/>
    </source>
</evidence>
<dbReference type="InterPro" id="IPR006115">
    <property type="entry name" value="6PGDH_NADP-bd"/>
</dbReference>
<keyword evidence="7" id="KW-1185">Reference proteome</keyword>
<evidence type="ECO:0000256" key="1">
    <source>
        <dbReference type="ARBA" id="ARBA00023002"/>
    </source>
</evidence>
<comment type="caution">
    <text evidence="6">The sequence shown here is derived from an EMBL/GenBank/DDBJ whole genome shotgun (WGS) entry which is preliminary data.</text>
</comment>
<dbReference type="EMBL" id="JAJUWU010000016">
    <property type="protein sequence ID" value="MCE7029466.1"/>
    <property type="molecule type" value="Genomic_DNA"/>
</dbReference>
<evidence type="ECO:0000259" key="4">
    <source>
        <dbReference type="Pfam" id="PF03446"/>
    </source>
</evidence>
<dbReference type="InterPro" id="IPR008927">
    <property type="entry name" value="6-PGluconate_DH-like_C_sf"/>
</dbReference>
<evidence type="ECO:0000313" key="7">
    <source>
        <dbReference type="Proteomes" id="UP001139035"/>
    </source>
</evidence>
<accession>A0A9X1P573</accession>
<keyword evidence="1" id="KW-0560">Oxidoreductase</keyword>
<keyword evidence="2" id="KW-0520">NAD</keyword>
<dbReference type="Gene3D" id="3.40.50.720">
    <property type="entry name" value="NAD(P)-binding Rossmann-like Domain"/>
    <property type="match status" value="1"/>
</dbReference>
<dbReference type="AlphaFoldDB" id="A0A9X1P573"/>
<dbReference type="InterPro" id="IPR036291">
    <property type="entry name" value="NAD(P)-bd_dom_sf"/>
</dbReference>
<dbReference type="Pfam" id="PF14833">
    <property type="entry name" value="NAD_binding_11"/>
    <property type="match status" value="1"/>
</dbReference>
<dbReference type="InterPro" id="IPR029154">
    <property type="entry name" value="HIBADH-like_NADP-bd"/>
</dbReference>
<dbReference type="InterPro" id="IPR013328">
    <property type="entry name" value="6PGD_dom2"/>
</dbReference>
<organism evidence="6 7">
    <name type="scientific">Jiella avicenniae</name>
    <dbReference type="NCBI Taxonomy" id="2907202"/>
    <lineage>
        <taxon>Bacteria</taxon>
        <taxon>Pseudomonadati</taxon>
        <taxon>Pseudomonadota</taxon>
        <taxon>Alphaproteobacteria</taxon>
        <taxon>Hyphomicrobiales</taxon>
        <taxon>Aurantimonadaceae</taxon>
        <taxon>Jiella</taxon>
    </lineage>
</organism>
<dbReference type="SUPFAM" id="SSF48179">
    <property type="entry name" value="6-phosphogluconate dehydrogenase C-terminal domain-like"/>
    <property type="match status" value="1"/>
</dbReference>
<feature type="domain" description="6-phosphogluconate dehydrogenase NADP-binding" evidence="4">
    <location>
        <begin position="6"/>
        <end position="160"/>
    </location>
</feature>
<dbReference type="GO" id="GO:0051287">
    <property type="term" value="F:NAD binding"/>
    <property type="evidence" value="ECO:0007669"/>
    <property type="project" value="InterPro"/>
</dbReference>
<dbReference type="PANTHER" id="PTHR43060:SF15">
    <property type="entry name" value="3-HYDROXYISOBUTYRATE DEHYDROGENASE-LIKE 1, MITOCHONDRIAL-RELATED"/>
    <property type="match status" value="1"/>
</dbReference>
<dbReference type="SUPFAM" id="SSF51735">
    <property type="entry name" value="NAD(P)-binding Rossmann-fold domains"/>
    <property type="match status" value="1"/>
</dbReference>
<dbReference type="InterPro" id="IPR015815">
    <property type="entry name" value="HIBADH-related"/>
</dbReference>
<dbReference type="GO" id="GO:0050661">
    <property type="term" value="F:NADP binding"/>
    <property type="evidence" value="ECO:0007669"/>
    <property type="project" value="InterPro"/>
</dbReference>
<sequence>MAAGARIAVLGIGLMGSRMAPRLIDAGHDVTVWNRTREKALPLVEKGATLAETPAEAVTGADVVIVMLEHGGIVGEVLFGMPEAAVKGLAKGSLLIDMSSIRPAEAREHAARLAEAGVDYLDAPVSGGTVGAEAGTLAIMCGGSAEDFDRAEPILRKLGTPTLVGPIGSGQLAKLINQLIVGATIGAVAEGLAMASAGGADPASVRKALMGGFAQSRVLDLHGQRMVDRDFETKGRTVTHLKDLRNACAAAEEIGFTAPFLDQTTQLFADLAAHEGDPDHSALILEIERMNRPGKADG</sequence>
<gene>
    <name evidence="6" type="ORF">LZD57_15855</name>
</gene>
<dbReference type="PIRSF" id="PIRSF000103">
    <property type="entry name" value="HIBADH"/>
    <property type="match status" value="1"/>
</dbReference>
<dbReference type="Proteomes" id="UP001139035">
    <property type="component" value="Unassembled WGS sequence"/>
</dbReference>
<dbReference type="Gene3D" id="1.10.1040.10">
    <property type="entry name" value="N-(1-d-carboxylethyl)-l-norvaline Dehydrogenase, domain 2"/>
    <property type="match status" value="1"/>
</dbReference>
<reference evidence="6" key="1">
    <citation type="submission" date="2022-01" db="EMBL/GenBank/DDBJ databases">
        <title>Jiella avicenniae sp. nov., a novel endophytic bacterium isolated from bark of Avicennia marina.</title>
        <authorList>
            <person name="Tuo L."/>
        </authorList>
    </citation>
    <scope>NUCLEOTIDE SEQUENCE</scope>
    <source>
        <strain evidence="6">CBK1P-4</strain>
    </source>
</reference>
<evidence type="ECO:0000256" key="2">
    <source>
        <dbReference type="ARBA" id="ARBA00023027"/>
    </source>
</evidence>
<feature type="active site" evidence="3">
    <location>
        <position position="174"/>
    </location>
</feature>
<evidence type="ECO:0000256" key="3">
    <source>
        <dbReference type="PIRSR" id="PIRSR000103-1"/>
    </source>
</evidence>
<dbReference type="Pfam" id="PF03446">
    <property type="entry name" value="NAD_binding_2"/>
    <property type="match status" value="1"/>
</dbReference>
<dbReference type="GO" id="GO:0016491">
    <property type="term" value="F:oxidoreductase activity"/>
    <property type="evidence" value="ECO:0007669"/>
    <property type="project" value="UniProtKB-KW"/>
</dbReference>
<feature type="domain" description="3-hydroxyisobutyrate dehydrogenase-like NAD-binding" evidence="5">
    <location>
        <begin position="168"/>
        <end position="284"/>
    </location>
</feature>
<protein>
    <submittedName>
        <fullName evidence="6">NAD(P)-dependent oxidoreductase</fullName>
    </submittedName>
</protein>